<reference evidence="1" key="1">
    <citation type="journal article" date="2021" name="Nat. Commun.">
        <title>Genetic determinants of endophytism in the Arabidopsis root mycobiome.</title>
        <authorList>
            <person name="Mesny F."/>
            <person name="Miyauchi S."/>
            <person name="Thiergart T."/>
            <person name="Pickel B."/>
            <person name="Atanasova L."/>
            <person name="Karlsson M."/>
            <person name="Huettel B."/>
            <person name="Barry K.W."/>
            <person name="Haridas S."/>
            <person name="Chen C."/>
            <person name="Bauer D."/>
            <person name="Andreopoulos W."/>
            <person name="Pangilinan J."/>
            <person name="LaButti K."/>
            <person name="Riley R."/>
            <person name="Lipzen A."/>
            <person name="Clum A."/>
            <person name="Drula E."/>
            <person name="Henrissat B."/>
            <person name="Kohler A."/>
            <person name="Grigoriev I.V."/>
            <person name="Martin F.M."/>
            <person name="Hacquard S."/>
        </authorList>
    </citation>
    <scope>NUCLEOTIDE SEQUENCE</scope>
    <source>
        <strain evidence="1">MPI-CAGE-AT-0016</strain>
    </source>
</reference>
<organism evidence="1 2">
    <name type="scientific">Plectosphaerella cucumerina</name>
    <dbReference type="NCBI Taxonomy" id="40658"/>
    <lineage>
        <taxon>Eukaryota</taxon>
        <taxon>Fungi</taxon>
        <taxon>Dikarya</taxon>
        <taxon>Ascomycota</taxon>
        <taxon>Pezizomycotina</taxon>
        <taxon>Sordariomycetes</taxon>
        <taxon>Hypocreomycetidae</taxon>
        <taxon>Glomerellales</taxon>
        <taxon>Plectosphaerellaceae</taxon>
        <taxon>Plectosphaerella</taxon>
    </lineage>
</organism>
<evidence type="ECO:0000313" key="1">
    <source>
        <dbReference type="EMBL" id="KAH7349927.1"/>
    </source>
</evidence>
<dbReference type="Proteomes" id="UP000813385">
    <property type="component" value="Unassembled WGS sequence"/>
</dbReference>
<proteinExistence type="predicted"/>
<comment type="caution">
    <text evidence="1">The sequence shown here is derived from an EMBL/GenBank/DDBJ whole genome shotgun (WGS) entry which is preliminary data.</text>
</comment>
<name>A0A8K0TAR7_9PEZI</name>
<evidence type="ECO:0000313" key="2">
    <source>
        <dbReference type="Proteomes" id="UP000813385"/>
    </source>
</evidence>
<protein>
    <submittedName>
        <fullName evidence="1">Uncharacterized protein</fullName>
    </submittedName>
</protein>
<accession>A0A8K0TAR7</accession>
<dbReference type="AlphaFoldDB" id="A0A8K0TAR7"/>
<gene>
    <name evidence="1" type="ORF">B0T11DRAFT_321724</name>
</gene>
<sequence>MSARLFEASTDFDSGRRSRRSLVTFDKKDTVTCPLPDAERHLSRRRNGPIERELDSEYNQDTEFRREDTKSRLFPQESYRVDVWSNQITRYCSCAHGIRAPQDAQDKDTLFLQARIPHEDLKADASARVVAAMIMSGEAVRRMPVDRAQIIEFFSAALPTSLETIWIAYDTCKGDNKFKHHVMCDVPYIQTGSGARTWLSMLVLVQKQAEPCGEPAPFKYGLSPNQLNAAATAGSPPSKPGDVMANTTTAPLTSWSGRSVFAFPEADIPDSEDTVLFLEPDVEYWRQLLASARRAICERFGSIIEPCRLKNPTLTGKNDSGAVAAEILAKYAHDCPEAIMHKIHPGYVSSPEFQTAKRSKWMPPTTLSRPVNLRPLHSHRHQEDKVGGKANFGKTIHITIPRYSSQDRFQNEVGECSSTQLVNIE</sequence>
<keyword evidence="2" id="KW-1185">Reference proteome</keyword>
<dbReference type="EMBL" id="JAGPXD010000006">
    <property type="protein sequence ID" value="KAH7349927.1"/>
    <property type="molecule type" value="Genomic_DNA"/>
</dbReference>